<reference evidence="1" key="1">
    <citation type="journal article" date="2014" name="Front. Microbiol.">
        <title>High frequency of phylogenetically diverse reductive dehalogenase-homologous genes in deep subseafloor sedimentary metagenomes.</title>
        <authorList>
            <person name="Kawai M."/>
            <person name="Futagami T."/>
            <person name="Toyoda A."/>
            <person name="Takaki Y."/>
            <person name="Nishi S."/>
            <person name="Hori S."/>
            <person name="Arai W."/>
            <person name="Tsubouchi T."/>
            <person name="Morono Y."/>
            <person name="Uchiyama I."/>
            <person name="Ito T."/>
            <person name="Fujiyama A."/>
            <person name="Inagaki F."/>
            <person name="Takami H."/>
        </authorList>
    </citation>
    <scope>NUCLEOTIDE SEQUENCE</scope>
    <source>
        <strain evidence="1">Expedition CK06-06</strain>
    </source>
</reference>
<evidence type="ECO:0008006" key="2">
    <source>
        <dbReference type="Google" id="ProtNLM"/>
    </source>
</evidence>
<protein>
    <recommendedName>
        <fullName evidence="2">Glycosyltransferase 2-like domain-containing protein</fullName>
    </recommendedName>
</protein>
<accession>X0W7D2</accession>
<feature type="non-terminal residue" evidence="1">
    <location>
        <position position="173"/>
    </location>
</feature>
<proteinExistence type="predicted"/>
<dbReference type="EMBL" id="BARS01037473">
    <property type="protein sequence ID" value="GAG26465.1"/>
    <property type="molecule type" value="Genomic_DNA"/>
</dbReference>
<name>X0W7D2_9ZZZZ</name>
<sequence length="173" mass="18513">MSNPKGRQSEAVGPALIAILHMGQVCTELASWAAWVAANERRYPLTIKYFGADAEAVPHSSNRNRILRETSADSAGVLMIDADTVPHPRTADIPLLGLDVVLAPTPIWRPDDERGPILTNLVPLGAQSGNMDDATLPVGAPVVTKIKEGGTGCIWISSKVIQHPDMRAPFAFT</sequence>
<comment type="caution">
    <text evidence="1">The sequence shown here is derived from an EMBL/GenBank/DDBJ whole genome shotgun (WGS) entry which is preliminary data.</text>
</comment>
<organism evidence="1">
    <name type="scientific">marine sediment metagenome</name>
    <dbReference type="NCBI Taxonomy" id="412755"/>
    <lineage>
        <taxon>unclassified sequences</taxon>
        <taxon>metagenomes</taxon>
        <taxon>ecological metagenomes</taxon>
    </lineage>
</organism>
<evidence type="ECO:0000313" key="1">
    <source>
        <dbReference type="EMBL" id="GAG26465.1"/>
    </source>
</evidence>
<gene>
    <name evidence="1" type="ORF">S01H1_57459</name>
</gene>
<dbReference type="AlphaFoldDB" id="X0W7D2"/>